<dbReference type="EnsemblPlants" id="QL04p075073:mrna">
    <property type="protein sequence ID" value="QL04p075073:mrna"/>
    <property type="gene ID" value="QL04p075073"/>
</dbReference>
<dbReference type="EMBL" id="LRBV02000004">
    <property type="status" value="NOT_ANNOTATED_CDS"/>
    <property type="molecule type" value="Genomic_DNA"/>
</dbReference>
<dbReference type="InterPro" id="IPR044296">
    <property type="entry name" value="HIPP46"/>
</dbReference>
<evidence type="ECO:0000313" key="2">
    <source>
        <dbReference type="Proteomes" id="UP000594261"/>
    </source>
</evidence>
<dbReference type="PANTHER" id="PTHR46371">
    <property type="entry name" value="OS04G0464100 PROTEIN"/>
    <property type="match status" value="1"/>
</dbReference>
<dbReference type="Gramene" id="QL04p075073:mrna">
    <property type="protein sequence ID" value="QL04p075073:mrna"/>
    <property type="gene ID" value="QL04p075073"/>
</dbReference>
<accession>A0A7N2LK26</accession>
<reference evidence="1" key="2">
    <citation type="submission" date="2021-01" db="UniProtKB">
        <authorList>
            <consortium name="EnsemblPlants"/>
        </authorList>
    </citation>
    <scope>IDENTIFICATION</scope>
</reference>
<protein>
    <submittedName>
        <fullName evidence="1">Uncharacterized protein</fullName>
    </submittedName>
</protein>
<name>A0A7N2LK26_QUELO</name>
<sequence length="124" mass="13878">MKQTVVLQVTMDGQRCCFRIMKGDHARKKAMRIAVGLSGVEAATIKGQDKDQIEVKGEGIDTVKLATLLRKKVGHASIVSVAEEKKEEKEDEKKDELKIQYMVGPPSCTYYEIPRYDTPSCSIM</sequence>
<dbReference type="InParanoid" id="A0A7N2LK26"/>
<evidence type="ECO:0000313" key="1">
    <source>
        <dbReference type="EnsemblPlants" id="QL04p075073:mrna"/>
    </source>
</evidence>
<dbReference type="AlphaFoldDB" id="A0A7N2LK26"/>
<dbReference type="OMA" id="QPALYYY"/>
<proteinExistence type="predicted"/>
<dbReference type="Gene3D" id="3.30.70.100">
    <property type="match status" value="1"/>
</dbReference>
<reference evidence="1 2" key="1">
    <citation type="journal article" date="2016" name="G3 (Bethesda)">
        <title>First Draft Assembly and Annotation of the Genome of a California Endemic Oak Quercus lobata Nee (Fagaceae).</title>
        <authorList>
            <person name="Sork V.L."/>
            <person name="Fitz-Gibbon S.T."/>
            <person name="Puiu D."/>
            <person name="Crepeau M."/>
            <person name="Gugger P.F."/>
            <person name="Sherman R."/>
            <person name="Stevens K."/>
            <person name="Langley C.H."/>
            <person name="Pellegrini M."/>
            <person name="Salzberg S.L."/>
        </authorList>
    </citation>
    <scope>NUCLEOTIDE SEQUENCE [LARGE SCALE GENOMIC DNA]</scope>
    <source>
        <strain evidence="1 2">cv. SW786</strain>
    </source>
</reference>
<dbReference type="Proteomes" id="UP000594261">
    <property type="component" value="Chromosome 4"/>
</dbReference>
<organism evidence="1 2">
    <name type="scientific">Quercus lobata</name>
    <name type="common">Valley oak</name>
    <dbReference type="NCBI Taxonomy" id="97700"/>
    <lineage>
        <taxon>Eukaryota</taxon>
        <taxon>Viridiplantae</taxon>
        <taxon>Streptophyta</taxon>
        <taxon>Embryophyta</taxon>
        <taxon>Tracheophyta</taxon>
        <taxon>Spermatophyta</taxon>
        <taxon>Magnoliopsida</taxon>
        <taxon>eudicotyledons</taxon>
        <taxon>Gunneridae</taxon>
        <taxon>Pentapetalae</taxon>
        <taxon>rosids</taxon>
        <taxon>fabids</taxon>
        <taxon>Fagales</taxon>
        <taxon>Fagaceae</taxon>
        <taxon>Quercus</taxon>
    </lineage>
</organism>
<keyword evidence="2" id="KW-1185">Reference proteome</keyword>